<evidence type="ECO:0000259" key="2">
    <source>
        <dbReference type="PROSITE" id="PS50234"/>
    </source>
</evidence>
<dbReference type="Gene3D" id="3.40.50.410">
    <property type="entry name" value="von Willebrand factor, type A domain"/>
    <property type="match status" value="1"/>
</dbReference>
<dbReference type="InterPro" id="IPR036465">
    <property type="entry name" value="vWFA_dom_sf"/>
</dbReference>
<dbReference type="OrthoDB" id="2142040at2759"/>
<proteinExistence type="predicted"/>
<feature type="region of interest" description="Disordered" evidence="1">
    <location>
        <begin position="1"/>
        <end position="66"/>
    </location>
</feature>
<dbReference type="InterPro" id="IPR002035">
    <property type="entry name" value="VWF_A"/>
</dbReference>
<organism evidence="3 4">
    <name type="scientific">Penicillium bovifimosum</name>
    <dbReference type="NCBI Taxonomy" id="126998"/>
    <lineage>
        <taxon>Eukaryota</taxon>
        <taxon>Fungi</taxon>
        <taxon>Dikarya</taxon>
        <taxon>Ascomycota</taxon>
        <taxon>Pezizomycotina</taxon>
        <taxon>Eurotiomycetes</taxon>
        <taxon>Eurotiomycetidae</taxon>
        <taxon>Eurotiales</taxon>
        <taxon>Aspergillaceae</taxon>
        <taxon>Penicillium</taxon>
    </lineage>
</organism>
<dbReference type="RefSeq" id="XP_056521736.1">
    <property type="nucleotide sequence ID" value="XM_056668140.1"/>
</dbReference>
<dbReference type="PANTHER" id="PTHR34706:SF1">
    <property type="entry name" value="VWFA DOMAIN-CONTAINING PROTEIN"/>
    <property type="match status" value="1"/>
</dbReference>
<reference evidence="3" key="2">
    <citation type="journal article" date="2023" name="IMA Fungus">
        <title>Comparative genomic study of the Penicillium genus elucidates a diverse pangenome and 15 lateral gene transfer events.</title>
        <authorList>
            <person name="Petersen C."/>
            <person name="Sorensen T."/>
            <person name="Nielsen M.R."/>
            <person name="Sondergaard T.E."/>
            <person name="Sorensen J.L."/>
            <person name="Fitzpatrick D.A."/>
            <person name="Frisvad J.C."/>
            <person name="Nielsen K.L."/>
        </authorList>
    </citation>
    <scope>NUCLEOTIDE SEQUENCE</scope>
    <source>
        <strain evidence="3">IBT 22155</strain>
    </source>
</reference>
<reference evidence="3" key="1">
    <citation type="submission" date="2022-11" db="EMBL/GenBank/DDBJ databases">
        <authorList>
            <person name="Petersen C."/>
        </authorList>
    </citation>
    <scope>NUCLEOTIDE SEQUENCE</scope>
    <source>
        <strain evidence="3">IBT 22155</strain>
    </source>
</reference>
<keyword evidence="4" id="KW-1185">Reference proteome</keyword>
<dbReference type="EMBL" id="JAPQKL010000005">
    <property type="protein sequence ID" value="KAJ5131357.1"/>
    <property type="molecule type" value="Genomic_DNA"/>
</dbReference>
<dbReference type="PROSITE" id="PS50234">
    <property type="entry name" value="VWFA"/>
    <property type="match status" value="1"/>
</dbReference>
<dbReference type="Proteomes" id="UP001149079">
    <property type="component" value="Unassembled WGS sequence"/>
</dbReference>
<accession>A0A9W9L259</accession>
<protein>
    <recommendedName>
        <fullName evidence="2">VWFA domain-containing protein</fullName>
    </recommendedName>
</protein>
<comment type="caution">
    <text evidence="3">The sequence shown here is derived from an EMBL/GenBank/DDBJ whole genome shotgun (WGS) entry which is preliminary data.</text>
</comment>
<sequence>MGTTEKPSIWHSFSSDHRKERKERKERRASSSTPRTTQSSSSHYPSWLRGRGNSSDISDKPPPYTETAIPAIQITSPEATETESDSQYSFLADFDTIFLVDDSSSMQGRRWKEAEAAIAAIAPICTKYDSDGIDIYFLNHRDYNDTAGGYHNITTASQVHSIFNRVHPRGPTRVGSRLFDILDPYMRRVEAMHAAKREHGNALHPALFVKPVNIITITDGEFTDDAEGIIVKTAKMLDGPSCDAIPWQVGIQFFQIGNDENVRRYLEDLDDHLGERCRDLHMRDIVDTVSWRNRDGDRLEGDGILKTVLGAVNKRLDRRTV</sequence>
<name>A0A9W9L259_9EURO</name>
<evidence type="ECO:0000313" key="4">
    <source>
        <dbReference type="Proteomes" id="UP001149079"/>
    </source>
</evidence>
<dbReference type="SUPFAM" id="SSF53300">
    <property type="entry name" value="vWA-like"/>
    <property type="match status" value="1"/>
</dbReference>
<dbReference type="AlphaFoldDB" id="A0A9W9L259"/>
<dbReference type="PANTHER" id="PTHR34706">
    <property type="entry name" value="SLR1338 PROTEIN"/>
    <property type="match status" value="1"/>
</dbReference>
<evidence type="ECO:0000256" key="1">
    <source>
        <dbReference type="SAM" id="MobiDB-lite"/>
    </source>
</evidence>
<dbReference type="GeneID" id="81407310"/>
<gene>
    <name evidence="3" type="ORF">N7515_007396</name>
</gene>
<feature type="domain" description="VWFA" evidence="2">
    <location>
        <begin position="95"/>
        <end position="308"/>
    </location>
</feature>
<feature type="compositionally biased region" description="Low complexity" evidence="1">
    <location>
        <begin position="30"/>
        <end position="42"/>
    </location>
</feature>
<evidence type="ECO:0000313" key="3">
    <source>
        <dbReference type="EMBL" id="KAJ5131357.1"/>
    </source>
</evidence>